<dbReference type="GO" id="GO:0009086">
    <property type="term" value="P:methionine biosynthetic process"/>
    <property type="evidence" value="ECO:0007669"/>
    <property type="project" value="TreeGrafter"/>
</dbReference>
<comment type="cofactor">
    <cofactor evidence="6">
        <name>Zn(2+)</name>
        <dbReference type="ChEBI" id="CHEBI:29105"/>
    </cofactor>
</comment>
<proteinExistence type="predicted"/>
<dbReference type="SUPFAM" id="SSF82282">
    <property type="entry name" value="Homocysteine S-methyltransferase"/>
    <property type="match status" value="1"/>
</dbReference>
<accession>A0A3G9J252</accession>
<evidence type="ECO:0000313" key="8">
    <source>
        <dbReference type="EMBL" id="BBH18763.1"/>
    </source>
</evidence>
<evidence type="ECO:0000259" key="7">
    <source>
        <dbReference type="PROSITE" id="PS50970"/>
    </source>
</evidence>
<dbReference type="EMBL" id="AP019308">
    <property type="protein sequence ID" value="BBH18763.1"/>
    <property type="molecule type" value="Genomic_DNA"/>
</dbReference>
<protein>
    <recommendedName>
        <fullName evidence="5">S-methylmethionine:homocysteine methyltransferase</fullName>
    </recommendedName>
</protein>
<dbReference type="PANTHER" id="PTHR46015:SF1">
    <property type="entry name" value="HOMOCYSTEINE S-METHYLTRANSFERASE-LIKE ISOFORM 1"/>
    <property type="match status" value="1"/>
</dbReference>
<keyword evidence="9" id="KW-1185">Reference proteome</keyword>
<dbReference type="RefSeq" id="WP_125653216.1">
    <property type="nucleotide sequence ID" value="NZ_AP019308.1"/>
</dbReference>
<dbReference type="AlphaFoldDB" id="A0A3G9J252"/>
<name>A0A3G9J252_9BACL</name>
<organism evidence="8 9">
    <name type="scientific">Paenibacillus baekrokdamisoli</name>
    <dbReference type="NCBI Taxonomy" id="1712516"/>
    <lineage>
        <taxon>Bacteria</taxon>
        <taxon>Bacillati</taxon>
        <taxon>Bacillota</taxon>
        <taxon>Bacilli</taxon>
        <taxon>Bacillales</taxon>
        <taxon>Paenibacillaceae</taxon>
        <taxon>Paenibacillus</taxon>
    </lineage>
</organism>
<dbReference type="Pfam" id="PF02574">
    <property type="entry name" value="S-methyl_trans"/>
    <property type="match status" value="1"/>
</dbReference>
<reference evidence="8 9" key="1">
    <citation type="submission" date="2018-11" db="EMBL/GenBank/DDBJ databases">
        <title>Complete genome sequence of Paenibacillus baekrokdamisoli strain KCTC 33723.</title>
        <authorList>
            <person name="Kang S.W."/>
            <person name="Lee K.C."/>
            <person name="Kim K.K."/>
            <person name="Kim J.S."/>
            <person name="Kim D.S."/>
            <person name="Ko S.H."/>
            <person name="Yang S.H."/>
            <person name="Lee J.S."/>
        </authorList>
    </citation>
    <scope>NUCLEOTIDE SEQUENCE [LARGE SCALE GENOMIC DNA]</scope>
    <source>
        <strain evidence="8 9">KCTC 33723</strain>
    </source>
</reference>
<feature type="binding site" evidence="6">
    <location>
        <position position="294"/>
    </location>
    <ligand>
        <name>Zn(2+)</name>
        <dbReference type="ChEBI" id="CHEBI:29105"/>
    </ligand>
</feature>
<dbReference type="PROSITE" id="PS50970">
    <property type="entry name" value="HCY"/>
    <property type="match status" value="1"/>
</dbReference>
<evidence type="ECO:0000256" key="3">
    <source>
        <dbReference type="ARBA" id="ARBA00022723"/>
    </source>
</evidence>
<dbReference type="Gene3D" id="3.20.20.330">
    <property type="entry name" value="Homocysteine-binding-like domain"/>
    <property type="match status" value="1"/>
</dbReference>
<dbReference type="FunFam" id="3.20.20.330:FF:000002">
    <property type="entry name" value="Homocysteine S-methyltransferase"/>
    <property type="match status" value="1"/>
</dbReference>
<evidence type="ECO:0000256" key="4">
    <source>
        <dbReference type="ARBA" id="ARBA00022833"/>
    </source>
</evidence>
<feature type="domain" description="Hcy-binding" evidence="7">
    <location>
        <begin position="2"/>
        <end position="309"/>
    </location>
</feature>
<feature type="binding site" evidence="6">
    <location>
        <position position="295"/>
    </location>
    <ligand>
        <name>Zn(2+)</name>
        <dbReference type="ChEBI" id="CHEBI:29105"/>
    </ligand>
</feature>
<keyword evidence="4 6" id="KW-0862">Zinc</keyword>
<dbReference type="InterPro" id="IPR036589">
    <property type="entry name" value="HCY_dom_sf"/>
</dbReference>
<evidence type="ECO:0000256" key="2">
    <source>
        <dbReference type="ARBA" id="ARBA00022679"/>
    </source>
</evidence>
<dbReference type="PANTHER" id="PTHR46015">
    <property type="entry name" value="ZGC:172121"/>
    <property type="match status" value="1"/>
</dbReference>
<dbReference type="GO" id="GO:0008898">
    <property type="term" value="F:S-adenosylmethionine-homocysteine S-methyltransferase activity"/>
    <property type="evidence" value="ECO:0007669"/>
    <property type="project" value="TreeGrafter"/>
</dbReference>
<evidence type="ECO:0000256" key="6">
    <source>
        <dbReference type="PROSITE-ProRule" id="PRU00333"/>
    </source>
</evidence>
<dbReference type="PIRSF" id="PIRSF037505">
    <property type="entry name" value="Betaine_HMT"/>
    <property type="match status" value="1"/>
</dbReference>
<dbReference type="InterPro" id="IPR017226">
    <property type="entry name" value="BHMT-like"/>
</dbReference>
<keyword evidence="3 6" id="KW-0479">Metal-binding</keyword>
<evidence type="ECO:0000256" key="1">
    <source>
        <dbReference type="ARBA" id="ARBA00022603"/>
    </source>
</evidence>
<feature type="binding site" evidence="6">
    <location>
        <position position="229"/>
    </location>
    <ligand>
        <name>Zn(2+)</name>
        <dbReference type="ChEBI" id="CHEBI:29105"/>
    </ligand>
</feature>
<dbReference type="KEGG" id="pbk:Back11_01080"/>
<dbReference type="NCBIfam" id="NF007020">
    <property type="entry name" value="PRK09485.1"/>
    <property type="match status" value="1"/>
</dbReference>
<dbReference type="InterPro" id="IPR051486">
    <property type="entry name" value="Hcy_S-methyltransferase"/>
</dbReference>
<gene>
    <name evidence="8" type="primary">ybgG</name>
    <name evidence="8" type="ORF">Back11_01080</name>
</gene>
<evidence type="ECO:0000256" key="5">
    <source>
        <dbReference type="ARBA" id="ARBA00076752"/>
    </source>
</evidence>
<keyword evidence="2 6" id="KW-0808">Transferase</keyword>
<evidence type="ECO:0000313" key="9">
    <source>
        <dbReference type="Proteomes" id="UP000275368"/>
    </source>
</evidence>
<dbReference type="GO" id="GO:0046872">
    <property type="term" value="F:metal ion binding"/>
    <property type="evidence" value="ECO:0007669"/>
    <property type="project" value="UniProtKB-KW"/>
</dbReference>
<dbReference type="OrthoDB" id="9803687at2"/>
<sequence length="319" mass="35270">MNPIERILKDFPAMVLDGALSTELERRGCNLNDSLWSAKILMENPKIIGQVHTDYFAAGADCAITSSYQATIDGYIKHGLSEAEAVRLIQTSVHIAVQARDDFWNGLEDKTSRPQPIVAASVGPYGAYLADGSEYRGDYKLNEQELMEFHRPRIKALIAAGADILACETIPCMLEARAIAALLKEFPGVYAWISFSAKDELHVSNGERIADCAEWLDKHDQVAAIGVNCTSPKYVPSLINEISRQTKKPILVYPNSGEHYDASTRDWQGATYGESFSCSARSWYDQGAQLIGGCCRTNPDDIHSIAAWVRQLSTNFDEK</sequence>
<keyword evidence="1 6" id="KW-0489">Methyltransferase</keyword>
<dbReference type="GO" id="GO:0032259">
    <property type="term" value="P:methylation"/>
    <property type="evidence" value="ECO:0007669"/>
    <property type="project" value="UniProtKB-KW"/>
</dbReference>
<dbReference type="InterPro" id="IPR003726">
    <property type="entry name" value="HCY_dom"/>
</dbReference>
<dbReference type="GO" id="GO:0033528">
    <property type="term" value="P:S-methylmethionine cycle"/>
    <property type="evidence" value="ECO:0007669"/>
    <property type="project" value="TreeGrafter"/>
</dbReference>
<dbReference type="Proteomes" id="UP000275368">
    <property type="component" value="Chromosome"/>
</dbReference>